<organism evidence="2 3">
    <name type="scientific">Alloscardovia venturai</name>
    <dbReference type="NCBI Taxonomy" id="1769421"/>
    <lineage>
        <taxon>Bacteria</taxon>
        <taxon>Bacillati</taxon>
        <taxon>Actinomycetota</taxon>
        <taxon>Actinomycetes</taxon>
        <taxon>Bifidobacteriales</taxon>
        <taxon>Bifidobacteriaceae</taxon>
        <taxon>Alloscardovia</taxon>
    </lineage>
</organism>
<feature type="non-terminal residue" evidence="2">
    <location>
        <position position="1"/>
    </location>
</feature>
<feature type="transmembrane region" description="Helical" evidence="1">
    <location>
        <begin position="107"/>
        <end position="127"/>
    </location>
</feature>
<dbReference type="Proteomes" id="UP001597036">
    <property type="component" value="Unassembled WGS sequence"/>
</dbReference>
<dbReference type="RefSeq" id="WP_377937561.1">
    <property type="nucleotide sequence ID" value="NZ_JBHTHQ010000005.1"/>
</dbReference>
<keyword evidence="1" id="KW-0472">Membrane</keyword>
<evidence type="ECO:0000256" key="1">
    <source>
        <dbReference type="SAM" id="Phobius"/>
    </source>
</evidence>
<feature type="transmembrane region" description="Helical" evidence="1">
    <location>
        <begin position="70"/>
        <end position="87"/>
    </location>
</feature>
<keyword evidence="1" id="KW-1133">Transmembrane helix</keyword>
<proteinExistence type="predicted"/>
<gene>
    <name evidence="2" type="ORF">ACFQY8_00450</name>
</gene>
<feature type="transmembrane region" description="Helical" evidence="1">
    <location>
        <begin position="12"/>
        <end position="32"/>
    </location>
</feature>
<accession>A0ABW2Y1U7</accession>
<dbReference type="EMBL" id="JBHTHQ010000005">
    <property type="protein sequence ID" value="MFD0704228.1"/>
    <property type="molecule type" value="Genomic_DNA"/>
</dbReference>
<protein>
    <submittedName>
        <fullName evidence="2">Uncharacterized protein</fullName>
    </submittedName>
</protein>
<keyword evidence="1" id="KW-0812">Transmembrane</keyword>
<reference evidence="3" key="1">
    <citation type="journal article" date="2019" name="Int. J. Syst. Evol. Microbiol.">
        <title>The Global Catalogue of Microorganisms (GCM) 10K type strain sequencing project: providing services to taxonomists for standard genome sequencing and annotation.</title>
        <authorList>
            <consortium name="The Broad Institute Genomics Platform"/>
            <consortium name="The Broad Institute Genome Sequencing Center for Infectious Disease"/>
            <person name="Wu L."/>
            <person name="Ma J."/>
        </authorList>
    </citation>
    <scope>NUCLEOTIDE SEQUENCE [LARGE SCALE GENOMIC DNA]</scope>
    <source>
        <strain evidence="3">CCM 8604</strain>
    </source>
</reference>
<feature type="transmembrane region" description="Helical" evidence="1">
    <location>
        <begin position="44"/>
        <end position="63"/>
    </location>
</feature>
<sequence>GILFGGWVQESTLIMAPIVAAVSLCAFLLIILLDKVDYVDFYSLFKVMGVVSAVIVPLCLIAIFMGKASVWGLIVSLVLIVFGVFSLDKDLCVIQDLSDDGDVSSEYEWFFAGTLMIELFVIIAAIGHGADRKDEN</sequence>
<name>A0ABW2Y1U7_9BIFI</name>
<evidence type="ECO:0000313" key="2">
    <source>
        <dbReference type="EMBL" id="MFD0704228.1"/>
    </source>
</evidence>
<evidence type="ECO:0000313" key="3">
    <source>
        <dbReference type="Proteomes" id="UP001597036"/>
    </source>
</evidence>
<comment type="caution">
    <text evidence="2">The sequence shown here is derived from an EMBL/GenBank/DDBJ whole genome shotgun (WGS) entry which is preliminary data.</text>
</comment>
<keyword evidence="3" id="KW-1185">Reference proteome</keyword>